<organism evidence="1 2">
    <name type="scientific">Trametes sanguinea</name>
    <dbReference type="NCBI Taxonomy" id="158606"/>
    <lineage>
        <taxon>Eukaryota</taxon>
        <taxon>Fungi</taxon>
        <taxon>Dikarya</taxon>
        <taxon>Basidiomycota</taxon>
        <taxon>Agaricomycotina</taxon>
        <taxon>Agaricomycetes</taxon>
        <taxon>Polyporales</taxon>
        <taxon>Polyporaceae</taxon>
        <taxon>Trametes</taxon>
    </lineage>
</organism>
<name>A0ACC1NRB5_9APHY</name>
<reference evidence="1" key="1">
    <citation type="submission" date="2022-08" db="EMBL/GenBank/DDBJ databases">
        <title>Genome Sequence of Pycnoporus sanguineus.</title>
        <authorList>
            <person name="Buettner E."/>
        </authorList>
    </citation>
    <scope>NUCLEOTIDE SEQUENCE</scope>
    <source>
        <strain evidence="1">CG-C14</strain>
    </source>
</reference>
<dbReference type="Proteomes" id="UP001144978">
    <property type="component" value="Unassembled WGS sequence"/>
</dbReference>
<sequence length="202" mass="22072">MFPSPSLSPSLSTSMSSSPPSSPTVLATSPIRPSHLDLAKVRQSSSPLRPAAYHAYGYSYTYPRGASHPLGQDHDILSADHPSKPFPPRPHAYAVIPPSGTKRSTRTTYSPLSPRDLDDNSPFYSSASESGNHFGEQRTPTHSIRCMYQSAIIPSDERPKTERTVQTYHSSRPSARVSSRDSLLLLISLIRHRSTRSASLSG</sequence>
<dbReference type="EMBL" id="JANSHE010004050">
    <property type="protein sequence ID" value="KAJ2981460.1"/>
    <property type="molecule type" value="Genomic_DNA"/>
</dbReference>
<proteinExistence type="predicted"/>
<keyword evidence="2" id="KW-1185">Reference proteome</keyword>
<gene>
    <name evidence="1" type="ORF">NUW54_g10872</name>
</gene>
<protein>
    <submittedName>
        <fullName evidence="1">Uncharacterized protein</fullName>
    </submittedName>
</protein>
<evidence type="ECO:0000313" key="2">
    <source>
        <dbReference type="Proteomes" id="UP001144978"/>
    </source>
</evidence>
<accession>A0ACC1NRB5</accession>
<comment type="caution">
    <text evidence="1">The sequence shown here is derived from an EMBL/GenBank/DDBJ whole genome shotgun (WGS) entry which is preliminary data.</text>
</comment>
<evidence type="ECO:0000313" key="1">
    <source>
        <dbReference type="EMBL" id="KAJ2981460.1"/>
    </source>
</evidence>